<reference evidence="2" key="1">
    <citation type="submission" date="2023-03" db="EMBL/GenBank/DDBJ databases">
        <title>Massive genome expansion in bonnet fungi (Mycena s.s.) driven by repeated elements and novel gene families across ecological guilds.</title>
        <authorList>
            <consortium name="Lawrence Berkeley National Laboratory"/>
            <person name="Harder C.B."/>
            <person name="Miyauchi S."/>
            <person name="Viragh M."/>
            <person name="Kuo A."/>
            <person name="Thoen E."/>
            <person name="Andreopoulos B."/>
            <person name="Lu D."/>
            <person name="Skrede I."/>
            <person name="Drula E."/>
            <person name="Henrissat B."/>
            <person name="Morin E."/>
            <person name="Kohler A."/>
            <person name="Barry K."/>
            <person name="LaButti K."/>
            <person name="Morin E."/>
            <person name="Salamov A."/>
            <person name="Lipzen A."/>
            <person name="Mereny Z."/>
            <person name="Hegedus B."/>
            <person name="Baldrian P."/>
            <person name="Stursova M."/>
            <person name="Weitz H."/>
            <person name="Taylor A."/>
            <person name="Grigoriev I.V."/>
            <person name="Nagy L.G."/>
            <person name="Martin F."/>
            <person name="Kauserud H."/>
        </authorList>
    </citation>
    <scope>NUCLEOTIDE SEQUENCE</scope>
    <source>
        <strain evidence="2">CBHHK173m</strain>
    </source>
</reference>
<feature type="compositionally biased region" description="Low complexity" evidence="1">
    <location>
        <begin position="78"/>
        <end position="95"/>
    </location>
</feature>
<feature type="compositionally biased region" description="Low complexity" evidence="1">
    <location>
        <begin position="42"/>
        <end position="53"/>
    </location>
</feature>
<evidence type="ECO:0000313" key="2">
    <source>
        <dbReference type="EMBL" id="KAJ7097295.1"/>
    </source>
</evidence>
<name>A0AAD6UHX7_9AGAR</name>
<feature type="compositionally biased region" description="Basic residues" evidence="1">
    <location>
        <begin position="54"/>
        <end position="66"/>
    </location>
</feature>
<feature type="region of interest" description="Disordered" evidence="1">
    <location>
        <begin position="1"/>
        <end position="225"/>
    </location>
</feature>
<feature type="compositionally biased region" description="Low complexity" evidence="1">
    <location>
        <begin position="166"/>
        <end position="201"/>
    </location>
</feature>
<sequence length="225" mass="24098">MQRTRRSAGKVPDIRDSPPKIPSRAKKRKVLPEQNDVDEVASVEVPVAPAAPKARPRPRPVLKRSVRNANTSNIRQGSPSAPSAARPDASTAAPRFSRRSRSPATRKEDEGGGDLDTSSTSLKPRSRSPARPDASTAAPRESRRSRSPATGKEDEGGRELDTPCQGSPRSGPRSGSGSSSGLRSGPRSRLRSDLSPRSVPRFPLRSCAPAPATPPELRFRIPRGL</sequence>
<keyword evidence="3" id="KW-1185">Reference proteome</keyword>
<accession>A0AAD6UHX7</accession>
<comment type="caution">
    <text evidence="2">The sequence shown here is derived from an EMBL/GenBank/DDBJ whole genome shotgun (WGS) entry which is preliminary data.</text>
</comment>
<feature type="compositionally biased region" description="Basic and acidic residues" evidence="1">
    <location>
        <begin position="151"/>
        <end position="161"/>
    </location>
</feature>
<dbReference type="EMBL" id="JARJCN010000010">
    <property type="protein sequence ID" value="KAJ7097295.1"/>
    <property type="molecule type" value="Genomic_DNA"/>
</dbReference>
<gene>
    <name evidence="2" type="ORF">B0H15DRAFT_945949</name>
</gene>
<organism evidence="2 3">
    <name type="scientific">Mycena belliarum</name>
    <dbReference type="NCBI Taxonomy" id="1033014"/>
    <lineage>
        <taxon>Eukaryota</taxon>
        <taxon>Fungi</taxon>
        <taxon>Dikarya</taxon>
        <taxon>Basidiomycota</taxon>
        <taxon>Agaricomycotina</taxon>
        <taxon>Agaricomycetes</taxon>
        <taxon>Agaricomycetidae</taxon>
        <taxon>Agaricales</taxon>
        <taxon>Marasmiineae</taxon>
        <taxon>Mycenaceae</taxon>
        <taxon>Mycena</taxon>
    </lineage>
</organism>
<dbReference type="AlphaFoldDB" id="A0AAD6UHX7"/>
<protein>
    <submittedName>
        <fullName evidence="2">Uncharacterized protein</fullName>
    </submittedName>
</protein>
<evidence type="ECO:0000256" key="1">
    <source>
        <dbReference type="SAM" id="MobiDB-lite"/>
    </source>
</evidence>
<dbReference type="Proteomes" id="UP001222325">
    <property type="component" value="Unassembled WGS sequence"/>
</dbReference>
<evidence type="ECO:0000313" key="3">
    <source>
        <dbReference type="Proteomes" id="UP001222325"/>
    </source>
</evidence>
<feature type="compositionally biased region" description="Polar residues" evidence="1">
    <location>
        <begin position="67"/>
        <end position="77"/>
    </location>
</feature>
<proteinExistence type="predicted"/>